<proteinExistence type="predicted"/>
<organism evidence="1 2">
    <name type="scientific">Naganishia cerealis</name>
    <dbReference type="NCBI Taxonomy" id="610337"/>
    <lineage>
        <taxon>Eukaryota</taxon>
        <taxon>Fungi</taxon>
        <taxon>Dikarya</taxon>
        <taxon>Basidiomycota</taxon>
        <taxon>Agaricomycotina</taxon>
        <taxon>Tremellomycetes</taxon>
        <taxon>Filobasidiales</taxon>
        <taxon>Filobasidiaceae</taxon>
        <taxon>Naganishia</taxon>
    </lineage>
</organism>
<accession>A0ACC2V3V6</accession>
<sequence>MQSQDGAPAATNPHQPNKRIRLSESSPRPTVEHTAKDSKPTVAEGSPAEYGAVQSSVAAQSHTATNPLHASPNHVANGSKPAVSGPSSTASAALPRVKLEDVASAQQQQQSSRSSSSQAALNGKQIPSSSNMGHMAQYKHGPSTPTSTGTNGIVPRSNSMLTTHTSRYVYPAAATPVMSRTPSAGQGVPNSQPSTPFSQSIPPRVQHPQMVGTPQGPQGRFIPPLTGLRTPGTPGTAFSPASGMMTGRSVMNAQAMPNRASPLSAGMPSSVTGIKNGSTLSSRATTPSQNYTMNQQPLVVLPRRKRQLTDEKTILESERFLKQMLEMDQKATTQNFLSDEPFRDAREVVDKLLPFHIWQVHDEDLDIQQKSKARKVAERQQIMQMATKKIELERRIRALRVRGDENQHNLGYVQAHNLLLPDLKDIQARAQGVIRNAQMENERLVHDYRRRNADMLRQHDEARRYAENASKRNTPDLSRPAVQTSARPPSGVSASDPTKAHVLAVNATRPTPWTPANTSKPVDIRVPMNMLPQLTGLNIIRAPKTENIPSTLLPPPATIVRTAEDLSHIVISVVGQTAELQQRHQHAESHNSKYNTRAFGNFHRVSNATITTLSGATYSNYIPESESSFCGYVESDA</sequence>
<protein>
    <submittedName>
        <fullName evidence="1">Uncharacterized protein</fullName>
    </submittedName>
</protein>
<evidence type="ECO:0000313" key="1">
    <source>
        <dbReference type="EMBL" id="KAJ9093793.1"/>
    </source>
</evidence>
<dbReference type="EMBL" id="JASBWR010000118">
    <property type="protein sequence ID" value="KAJ9093793.1"/>
    <property type="molecule type" value="Genomic_DNA"/>
</dbReference>
<keyword evidence="2" id="KW-1185">Reference proteome</keyword>
<dbReference type="Proteomes" id="UP001241377">
    <property type="component" value="Unassembled WGS sequence"/>
</dbReference>
<comment type="caution">
    <text evidence="1">The sequence shown here is derived from an EMBL/GenBank/DDBJ whole genome shotgun (WGS) entry which is preliminary data.</text>
</comment>
<name>A0ACC2V3V6_9TREE</name>
<gene>
    <name evidence="1" type="ORF">QFC19_008169</name>
</gene>
<evidence type="ECO:0000313" key="2">
    <source>
        <dbReference type="Proteomes" id="UP001241377"/>
    </source>
</evidence>
<reference evidence="1" key="1">
    <citation type="submission" date="2023-04" db="EMBL/GenBank/DDBJ databases">
        <title>Draft Genome sequencing of Naganishia species isolated from polar environments using Oxford Nanopore Technology.</title>
        <authorList>
            <person name="Leo P."/>
            <person name="Venkateswaran K."/>
        </authorList>
    </citation>
    <scope>NUCLEOTIDE SEQUENCE</scope>
    <source>
        <strain evidence="1">MNA-CCFEE 5261</strain>
    </source>
</reference>